<proteinExistence type="predicted"/>
<dbReference type="PRINTS" id="PR00035">
    <property type="entry name" value="HTHGNTR"/>
</dbReference>
<dbReference type="SUPFAM" id="SSF64288">
    <property type="entry name" value="Chorismate lyase-like"/>
    <property type="match status" value="1"/>
</dbReference>
<dbReference type="Gene3D" id="3.40.1410.10">
    <property type="entry name" value="Chorismate lyase-like"/>
    <property type="match status" value="1"/>
</dbReference>
<dbReference type="Gene3D" id="1.10.10.10">
    <property type="entry name" value="Winged helix-like DNA-binding domain superfamily/Winged helix DNA-binding domain"/>
    <property type="match status" value="1"/>
</dbReference>
<dbReference type="Pfam" id="PF00392">
    <property type="entry name" value="GntR"/>
    <property type="match status" value="1"/>
</dbReference>
<dbReference type="Pfam" id="PF07702">
    <property type="entry name" value="UTRA"/>
    <property type="match status" value="1"/>
</dbReference>
<gene>
    <name evidence="5" type="ORF">J2Z66_003746</name>
</gene>
<dbReference type="InterPro" id="IPR011663">
    <property type="entry name" value="UTRA"/>
</dbReference>
<evidence type="ECO:0000256" key="1">
    <source>
        <dbReference type="ARBA" id="ARBA00023015"/>
    </source>
</evidence>
<dbReference type="PANTHER" id="PTHR44846">
    <property type="entry name" value="MANNOSYL-D-GLYCERATE TRANSPORT/METABOLISM SYSTEM REPRESSOR MNGR-RELATED"/>
    <property type="match status" value="1"/>
</dbReference>
<dbReference type="RefSeq" id="WP_209972848.1">
    <property type="nucleotide sequence ID" value="NZ_JAGGLB010000012.1"/>
</dbReference>
<keyword evidence="2" id="KW-0238">DNA-binding</keyword>
<keyword evidence="1" id="KW-0805">Transcription regulation</keyword>
<evidence type="ECO:0000256" key="3">
    <source>
        <dbReference type="ARBA" id="ARBA00023163"/>
    </source>
</evidence>
<dbReference type="CDD" id="cd07377">
    <property type="entry name" value="WHTH_GntR"/>
    <property type="match status" value="1"/>
</dbReference>
<dbReference type="EMBL" id="JAGGLB010000012">
    <property type="protein sequence ID" value="MBP1992138.1"/>
    <property type="molecule type" value="Genomic_DNA"/>
</dbReference>
<name>A0ABS4IX21_9BACL</name>
<evidence type="ECO:0000313" key="6">
    <source>
        <dbReference type="Proteomes" id="UP001519287"/>
    </source>
</evidence>
<dbReference type="InterPro" id="IPR036390">
    <property type="entry name" value="WH_DNA-bd_sf"/>
</dbReference>
<organism evidence="5 6">
    <name type="scientific">Paenibacillus eucommiae</name>
    <dbReference type="NCBI Taxonomy" id="1355755"/>
    <lineage>
        <taxon>Bacteria</taxon>
        <taxon>Bacillati</taxon>
        <taxon>Bacillota</taxon>
        <taxon>Bacilli</taxon>
        <taxon>Bacillales</taxon>
        <taxon>Paenibacillaceae</taxon>
        <taxon>Paenibacillus</taxon>
    </lineage>
</organism>
<dbReference type="InterPro" id="IPR050679">
    <property type="entry name" value="Bact_HTH_transcr_reg"/>
</dbReference>
<dbReference type="SUPFAM" id="SSF46785">
    <property type="entry name" value="Winged helix' DNA-binding domain"/>
    <property type="match status" value="1"/>
</dbReference>
<dbReference type="Proteomes" id="UP001519287">
    <property type="component" value="Unassembled WGS sequence"/>
</dbReference>
<dbReference type="SMART" id="SM00345">
    <property type="entry name" value="HTH_GNTR"/>
    <property type="match status" value="1"/>
</dbReference>
<accession>A0ABS4IX21</accession>
<evidence type="ECO:0000259" key="4">
    <source>
        <dbReference type="PROSITE" id="PS50949"/>
    </source>
</evidence>
<keyword evidence="6" id="KW-1185">Reference proteome</keyword>
<dbReference type="PANTHER" id="PTHR44846:SF1">
    <property type="entry name" value="MANNOSYL-D-GLYCERATE TRANSPORT_METABOLISM SYSTEM REPRESSOR MNGR-RELATED"/>
    <property type="match status" value="1"/>
</dbReference>
<keyword evidence="3" id="KW-0804">Transcription</keyword>
<dbReference type="SMART" id="SM00866">
    <property type="entry name" value="UTRA"/>
    <property type="match status" value="1"/>
</dbReference>
<dbReference type="PROSITE" id="PS50949">
    <property type="entry name" value="HTH_GNTR"/>
    <property type="match status" value="1"/>
</dbReference>
<sequence>MKNIIDKFGPEPLYVQVQNWIQTKIANGDWKPKEKLPAEADLAVSLSISRGTVKQALKNLVDEGILVQIHGKGTFVVGKQIESSLAERLVSIAETMYENERDFTTSVLDVQLVEANAQIKVSLKLEPDEKIYAIQRLRFLEGTPVVFLENYLSARKFPNLDRFDFSKNTLFSIIENDYKVVIDWGKRSFVAKSADDRTADMLQIEKGTPVIFLEQVIYSEADMPIECSRIWIRSDQIKLTSILKRH</sequence>
<evidence type="ECO:0000256" key="2">
    <source>
        <dbReference type="ARBA" id="ARBA00023125"/>
    </source>
</evidence>
<feature type="domain" description="HTH gntR-type" evidence="4">
    <location>
        <begin position="11"/>
        <end position="79"/>
    </location>
</feature>
<reference evidence="5 6" key="1">
    <citation type="submission" date="2021-03" db="EMBL/GenBank/DDBJ databases">
        <title>Genomic Encyclopedia of Type Strains, Phase IV (KMG-IV): sequencing the most valuable type-strain genomes for metagenomic binning, comparative biology and taxonomic classification.</title>
        <authorList>
            <person name="Goeker M."/>
        </authorList>
    </citation>
    <scope>NUCLEOTIDE SEQUENCE [LARGE SCALE GENOMIC DNA]</scope>
    <source>
        <strain evidence="5 6">DSM 26048</strain>
    </source>
</reference>
<protein>
    <submittedName>
        <fullName evidence="5">GntR family transcriptional regulator</fullName>
    </submittedName>
</protein>
<dbReference type="InterPro" id="IPR028978">
    <property type="entry name" value="Chorismate_lyase_/UTRA_dom_sf"/>
</dbReference>
<evidence type="ECO:0000313" key="5">
    <source>
        <dbReference type="EMBL" id="MBP1992138.1"/>
    </source>
</evidence>
<dbReference type="InterPro" id="IPR036388">
    <property type="entry name" value="WH-like_DNA-bd_sf"/>
</dbReference>
<dbReference type="InterPro" id="IPR000524">
    <property type="entry name" value="Tscrpt_reg_HTH_GntR"/>
</dbReference>
<comment type="caution">
    <text evidence="5">The sequence shown here is derived from an EMBL/GenBank/DDBJ whole genome shotgun (WGS) entry which is preliminary data.</text>
</comment>